<name>A0ABX6TC84_9SPHN</name>
<proteinExistence type="predicted"/>
<evidence type="ECO:0000313" key="2">
    <source>
        <dbReference type="Proteomes" id="UP000516105"/>
    </source>
</evidence>
<organism evidence="1 2">
    <name type="scientific">Sphingomonas sediminicola</name>
    <dbReference type="NCBI Taxonomy" id="386874"/>
    <lineage>
        <taxon>Bacteria</taxon>
        <taxon>Pseudomonadati</taxon>
        <taxon>Pseudomonadota</taxon>
        <taxon>Alphaproteobacteria</taxon>
        <taxon>Sphingomonadales</taxon>
        <taxon>Sphingomonadaceae</taxon>
        <taxon>Sphingomonas</taxon>
    </lineage>
</organism>
<protein>
    <submittedName>
        <fullName evidence="1">Uncharacterized protein</fullName>
    </submittedName>
</protein>
<keyword evidence="2" id="KW-1185">Reference proteome</keyword>
<dbReference type="RefSeq" id="WP_187709311.1">
    <property type="nucleotide sequence ID" value="NZ_CP060782.1"/>
</dbReference>
<dbReference type="EMBL" id="CP060782">
    <property type="protein sequence ID" value="QNP46358.1"/>
    <property type="molecule type" value="Genomic_DNA"/>
</dbReference>
<dbReference type="Proteomes" id="UP000516105">
    <property type="component" value="Chromosome"/>
</dbReference>
<reference evidence="1 2" key="1">
    <citation type="submission" date="2020-08" db="EMBL/GenBank/DDBJ databases">
        <title>Genome sequence of Sphingomonas sediminicola KACC 15039T.</title>
        <authorList>
            <person name="Hyun D.-W."/>
            <person name="Bae J.-W."/>
        </authorList>
    </citation>
    <scope>NUCLEOTIDE SEQUENCE [LARGE SCALE GENOMIC DNA]</scope>
    <source>
        <strain evidence="1 2">KACC 15039</strain>
    </source>
</reference>
<gene>
    <name evidence="1" type="ORF">H9L14_03965</name>
</gene>
<sequence>MAFSQEEFEAWHKATLAKELQPPVNYRPPPLAICASYHNSFGVNESVITDEVAICDICYGDN</sequence>
<evidence type="ECO:0000313" key="1">
    <source>
        <dbReference type="EMBL" id="QNP46358.1"/>
    </source>
</evidence>
<accession>A0ABX6TC84</accession>